<evidence type="ECO:0000313" key="3">
    <source>
        <dbReference type="EMBL" id="CAK0889193.1"/>
    </source>
</evidence>
<evidence type="ECO:0000259" key="2">
    <source>
        <dbReference type="Pfam" id="PF08373"/>
    </source>
</evidence>
<dbReference type="Pfam" id="PF08373">
    <property type="entry name" value="RAP"/>
    <property type="match status" value="1"/>
</dbReference>
<name>A0ABN9WR60_9DINO</name>
<protein>
    <recommendedName>
        <fullName evidence="2">RAP domain-containing protein</fullName>
    </recommendedName>
</protein>
<feature type="non-terminal residue" evidence="3">
    <location>
        <position position="228"/>
    </location>
</feature>
<feature type="region of interest" description="Disordered" evidence="1">
    <location>
        <begin position="208"/>
        <end position="228"/>
    </location>
</feature>
<organism evidence="3 4">
    <name type="scientific">Prorocentrum cordatum</name>
    <dbReference type="NCBI Taxonomy" id="2364126"/>
    <lineage>
        <taxon>Eukaryota</taxon>
        <taxon>Sar</taxon>
        <taxon>Alveolata</taxon>
        <taxon>Dinophyceae</taxon>
        <taxon>Prorocentrales</taxon>
        <taxon>Prorocentraceae</taxon>
        <taxon>Prorocentrum</taxon>
    </lineage>
</organism>
<sequence>QDQLRLAANSADVEFAVQPGELPPAAGPLFEELLRPPGAPDGSAAAGAARLRSYERSVFSALERLLGEWNAAGFPGVPRAEAVALLPLAPCVARVAVPAWRVVVQVGLPEDFFEGGGRLAAAAAGAGRVAEEEGCWRRLPALRARLLGRRGWQVVRVPFFEWRSLAGGQEQRQFLRGRLREPARLAAERARGGPPAEGAQKDILAPCAPLSSSASDRPFYGYAGQAAA</sequence>
<gene>
    <name evidence="3" type="ORF">PCOR1329_LOCUS69792</name>
</gene>
<dbReference type="InterPro" id="IPR013584">
    <property type="entry name" value="RAP"/>
</dbReference>
<reference evidence="3" key="1">
    <citation type="submission" date="2023-10" db="EMBL/GenBank/DDBJ databases">
        <authorList>
            <person name="Chen Y."/>
            <person name="Shah S."/>
            <person name="Dougan E. K."/>
            <person name="Thang M."/>
            <person name="Chan C."/>
        </authorList>
    </citation>
    <scope>NUCLEOTIDE SEQUENCE [LARGE SCALE GENOMIC DNA]</scope>
</reference>
<feature type="non-terminal residue" evidence="3">
    <location>
        <position position="1"/>
    </location>
</feature>
<dbReference type="Proteomes" id="UP001189429">
    <property type="component" value="Unassembled WGS sequence"/>
</dbReference>
<dbReference type="EMBL" id="CAUYUJ010019178">
    <property type="protein sequence ID" value="CAK0889193.1"/>
    <property type="molecule type" value="Genomic_DNA"/>
</dbReference>
<evidence type="ECO:0000256" key="1">
    <source>
        <dbReference type="SAM" id="MobiDB-lite"/>
    </source>
</evidence>
<keyword evidence="4" id="KW-1185">Reference proteome</keyword>
<comment type="caution">
    <text evidence="3">The sequence shown here is derived from an EMBL/GenBank/DDBJ whole genome shotgun (WGS) entry which is preliminary data.</text>
</comment>
<feature type="domain" description="RAP" evidence="2">
    <location>
        <begin position="141"/>
        <end position="176"/>
    </location>
</feature>
<accession>A0ABN9WR60</accession>
<evidence type="ECO:0000313" key="4">
    <source>
        <dbReference type="Proteomes" id="UP001189429"/>
    </source>
</evidence>
<proteinExistence type="predicted"/>